<sequence>MKHIKILYKITILALVAGLMLTSCDDEDDSTGSSELRVDSISFAENDSLVSTGYANNMYIIRGEGFSDLRNIYFNETDTYFNPTLVTDQVIFVTIADGTPFRGENNNLVLQTSNNSVTYEFPIGAPPPSITGFNPVAGGAGDIVTIEGEVFDDLIEVRFGDIPAEVVSSTTTEIKVRVPEGVVQAPIFVETEGGITQATQTFGFKYLIYDDALDNSWWIGGWDGTQDFANTEQVRRGDFAIKRTYTGAYSGFQIGNGTGELSVSDYQAIKMSIYGTSAGQNVQLVINSNYDAPYVITLTEGEWTNITVPFEELGSPSGTINEIVVQEISGNAPVVIYIDDIGLI</sequence>
<feature type="domain" description="IPT/TIG" evidence="2">
    <location>
        <begin position="127"/>
        <end position="207"/>
    </location>
</feature>
<dbReference type="STRING" id="1185767.IIF7_13917"/>
<name>A0A1Y1T1J7_9FLAO</name>
<dbReference type="InterPro" id="IPR014756">
    <property type="entry name" value="Ig_E-set"/>
</dbReference>
<dbReference type="PROSITE" id="PS51257">
    <property type="entry name" value="PROKAR_LIPOPROTEIN"/>
    <property type="match status" value="1"/>
</dbReference>
<accession>A0A1Y1T1J7</accession>
<proteinExistence type="predicted"/>
<dbReference type="SUPFAM" id="SSF49785">
    <property type="entry name" value="Galactose-binding domain-like"/>
    <property type="match status" value="1"/>
</dbReference>
<dbReference type="InterPro" id="IPR008979">
    <property type="entry name" value="Galactose-bd-like_sf"/>
</dbReference>
<dbReference type="EMBL" id="ARYN01000012">
    <property type="protein sequence ID" value="ORL44908.1"/>
    <property type="molecule type" value="Genomic_DNA"/>
</dbReference>
<dbReference type="Gene3D" id="2.60.40.10">
    <property type="entry name" value="Immunoglobulins"/>
    <property type="match status" value="2"/>
</dbReference>
<dbReference type="Pfam" id="PF01833">
    <property type="entry name" value="TIG"/>
    <property type="match status" value="1"/>
</dbReference>
<dbReference type="Gene3D" id="2.60.120.430">
    <property type="entry name" value="Galactose-binding lectin"/>
    <property type="match status" value="1"/>
</dbReference>
<evidence type="ECO:0000313" key="4">
    <source>
        <dbReference type="Proteomes" id="UP000192746"/>
    </source>
</evidence>
<evidence type="ECO:0000313" key="3">
    <source>
        <dbReference type="EMBL" id="ORL44908.1"/>
    </source>
</evidence>
<dbReference type="SUPFAM" id="SSF81296">
    <property type="entry name" value="E set domains"/>
    <property type="match status" value="1"/>
</dbReference>
<dbReference type="RefSeq" id="WP_084842309.1">
    <property type="nucleotide sequence ID" value="NZ_ARYN01000012.1"/>
</dbReference>
<dbReference type="InterPro" id="IPR013783">
    <property type="entry name" value="Ig-like_fold"/>
</dbReference>
<gene>
    <name evidence="3" type="ORF">IIF7_13917</name>
</gene>
<keyword evidence="1" id="KW-0732">Signal</keyword>
<keyword evidence="4" id="KW-1185">Reference proteome</keyword>
<feature type="chain" id="PRO_5010999178" description="IPT/TIG domain-containing protein" evidence="1">
    <location>
        <begin position="26"/>
        <end position="344"/>
    </location>
</feature>
<dbReference type="Proteomes" id="UP000192746">
    <property type="component" value="Unassembled WGS sequence"/>
</dbReference>
<dbReference type="InterPro" id="IPR002909">
    <property type="entry name" value="IPT_dom"/>
</dbReference>
<organism evidence="3 4">
    <name type="scientific">Zunongwangia atlantica 22II14-10F7</name>
    <dbReference type="NCBI Taxonomy" id="1185767"/>
    <lineage>
        <taxon>Bacteria</taxon>
        <taxon>Pseudomonadati</taxon>
        <taxon>Bacteroidota</taxon>
        <taxon>Flavobacteriia</taxon>
        <taxon>Flavobacteriales</taxon>
        <taxon>Flavobacteriaceae</taxon>
        <taxon>Zunongwangia</taxon>
    </lineage>
</organism>
<dbReference type="SMART" id="SM00429">
    <property type="entry name" value="IPT"/>
    <property type="match status" value="1"/>
</dbReference>
<evidence type="ECO:0000259" key="2">
    <source>
        <dbReference type="SMART" id="SM00429"/>
    </source>
</evidence>
<dbReference type="AlphaFoldDB" id="A0A1Y1T1J7"/>
<evidence type="ECO:0000256" key="1">
    <source>
        <dbReference type="SAM" id="SignalP"/>
    </source>
</evidence>
<feature type="signal peptide" evidence="1">
    <location>
        <begin position="1"/>
        <end position="25"/>
    </location>
</feature>
<reference evidence="3 4" key="1">
    <citation type="submission" date="2013-04" db="EMBL/GenBank/DDBJ databases">
        <title>Zunongwangia sp. 22II14-10F7 Genome Sequencing.</title>
        <authorList>
            <person name="Lai Q."/>
            <person name="Shao Z."/>
        </authorList>
    </citation>
    <scope>NUCLEOTIDE SEQUENCE [LARGE SCALE GENOMIC DNA]</scope>
    <source>
        <strain evidence="3 4">22II14-10F7</strain>
    </source>
</reference>
<comment type="caution">
    <text evidence="3">The sequence shown here is derived from an EMBL/GenBank/DDBJ whole genome shotgun (WGS) entry which is preliminary data.</text>
</comment>
<protein>
    <recommendedName>
        <fullName evidence="2">IPT/TIG domain-containing protein</fullName>
    </recommendedName>
</protein>
<dbReference type="OrthoDB" id="1491905at2"/>